<reference evidence="10" key="1">
    <citation type="journal article" date="2016" name="Proc. Natl. Acad. Sci. U.S.A.">
        <title>Functional and topological diversity of LOV domain photoreceptors.</title>
        <authorList>
            <person name="Glantz S.T."/>
            <person name="Carpenter E.J."/>
            <person name="Melkonian M."/>
            <person name="Gardner K.H."/>
            <person name="Boyden E.S."/>
            <person name="Wong G.K."/>
            <person name="Chow B.Y."/>
        </authorList>
    </citation>
    <scope>NUCLEOTIDE SEQUENCE</scope>
    <source>
        <strain evidence="10">ILBQ_2004398</strain>
    </source>
</reference>
<feature type="domain" description="PAS" evidence="8">
    <location>
        <begin position="347"/>
        <end position="422"/>
    </location>
</feature>
<keyword evidence="6" id="KW-0675">Receptor</keyword>
<name>A0A126WY23_CONCI</name>
<evidence type="ECO:0000256" key="2">
    <source>
        <dbReference type="ARBA" id="ARBA00022606"/>
    </source>
</evidence>
<evidence type="ECO:0000259" key="9">
    <source>
        <dbReference type="PROSITE" id="PS50113"/>
    </source>
</evidence>
<keyword evidence="4" id="KW-0288">FMN</keyword>
<evidence type="ECO:0000256" key="7">
    <source>
        <dbReference type="SAM" id="MobiDB-lite"/>
    </source>
</evidence>
<dbReference type="GO" id="GO:0009881">
    <property type="term" value="F:photoreceptor activity"/>
    <property type="evidence" value="ECO:0007669"/>
    <property type="project" value="UniProtKB-KW"/>
</dbReference>
<dbReference type="CDD" id="cd00130">
    <property type="entry name" value="PAS"/>
    <property type="match status" value="1"/>
</dbReference>
<evidence type="ECO:0000256" key="4">
    <source>
        <dbReference type="ARBA" id="ARBA00022643"/>
    </source>
</evidence>
<keyword evidence="5" id="KW-0157">Chromophore</keyword>
<dbReference type="Pfam" id="PF13426">
    <property type="entry name" value="PAS_9"/>
    <property type="match status" value="1"/>
</dbReference>
<dbReference type="InterPro" id="IPR000700">
    <property type="entry name" value="PAS-assoc_C"/>
</dbReference>
<feature type="compositionally biased region" description="Low complexity" evidence="7">
    <location>
        <begin position="116"/>
        <end position="132"/>
    </location>
</feature>
<dbReference type="InterPro" id="IPR035965">
    <property type="entry name" value="PAS-like_dom_sf"/>
</dbReference>
<keyword evidence="1" id="KW-0600">Photoreceptor protein</keyword>
<feature type="domain" description="PAC" evidence="9">
    <location>
        <begin position="423"/>
        <end position="477"/>
    </location>
</feature>
<proteinExistence type="evidence at transcript level"/>
<dbReference type="SUPFAM" id="SSF55785">
    <property type="entry name" value="PYP-like sensor domain (PAS domain)"/>
    <property type="match status" value="1"/>
</dbReference>
<dbReference type="AlphaFoldDB" id="A0A126WY23"/>
<feature type="compositionally biased region" description="Low complexity" evidence="7">
    <location>
        <begin position="326"/>
        <end position="336"/>
    </location>
</feature>
<dbReference type="GO" id="GO:0005634">
    <property type="term" value="C:nucleus"/>
    <property type="evidence" value="ECO:0007669"/>
    <property type="project" value="TreeGrafter"/>
</dbReference>
<dbReference type="Gene3D" id="3.30.450.20">
    <property type="entry name" value="PAS domain"/>
    <property type="match status" value="1"/>
</dbReference>
<accession>A0A126WY23</accession>
<dbReference type="PROSITE" id="PS50112">
    <property type="entry name" value="PAS"/>
    <property type="match status" value="1"/>
</dbReference>
<dbReference type="InterPro" id="IPR001610">
    <property type="entry name" value="PAC"/>
</dbReference>
<dbReference type="NCBIfam" id="TIGR00229">
    <property type="entry name" value="sensory_box"/>
    <property type="match status" value="1"/>
</dbReference>
<dbReference type="GO" id="GO:0009637">
    <property type="term" value="P:response to blue light"/>
    <property type="evidence" value="ECO:0007669"/>
    <property type="project" value="UniProtKB-ARBA"/>
</dbReference>
<evidence type="ECO:0000259" key="8">
    <source>
        <dbReference type="PROSITE" id="PS50112"/>
    </source>
</evidence>
<feature type="compositionally biased region" description="Polar residues" evidence="7">
    <location>
        <begin position="133"/>
        <end position="144"/>
    </location>
</feature>
<evidence type="ECO:0000256" key="1">
    <source>
        <dbReference type="ARBA" id="ARBA00022543"/>
    </source>
</evidence>
<dbReference type="SMART" id="SM00086">
    <property type="entry name" value="PAC"/>
    <property type="match status" value="1"/>
</dbReference>
<feature type="region of interest" description="Disordered" evidence="7">
    <location>
        <begin position="565"/>
        <end position="585"/>
    </location>
</feature>
<feature type="compositionally biased region" description="Polar residues" evidence="7">
    <location>
        <begin position="23"/>
        <end position="33"/>
    </location>
</feature>
<evidence type="ECO:0000256" key="6">
    <source>
        <dbReference type="ARBA" id="ARBA00023170"/>
    </source>
</evidence>
<dbReference type="InterPro" id="IPR000014">
    <property type="entry name" value="PAS"/>
</dbReference>
<evidence type="ECO:0000313" key="10">
    <source>
        <dbReference type="EMBL" id="AML77409.1"/>
    </source>
</evidence>
<keyword evidence="3" id="KW-0285">Flavoprotein</keyword>
<evidence type="ECO:0000256" key="5">
    <source>
        <dbReference type="ARBA" id="ARBA00022991"/>
    </source>
</evidence>
<keyword evidence="2" id="KW-0716">Sensory transduction</keyword>
<evidence type="ECO:0000256" key="3">
    <source>
        <dbReference type="ARBA" id="ARBA00022630"/>
    </source>
</evidence>
<organism evidence="10">
    <name type="scientific">Conocephalum conicum</name>
    <name type="common">Snakeskin liverwort</name>
    <name type="synonym">Marchantia conica</name>
    <dbReference type="NCBI Taxonomy" id="41839"/>
    <lineage>
        <taxon>Eukaryota</taxon>
        <taxon>Viridiplantae</taxon>
        <taxon>Streptophyta</taxon>
        <taxon>Embryophyta</taxon>
        <taxon>Marchantiophyta</taxon>
        <taxon>Marchantiopsida</taxon>
        <taxon>Marchantiidae</taxon>
        <taxon>Marchantiales</taxon>
        <taxon>Conocephalaceae</taxon>
        <taxon>Conocephalum</taxon>
    </lineage>
</organism>
<sequence length="686" mass="75300">MPDACSRSVDVLEQLHYRPNKGEMQTKNATSPSPFHRKLLGQGPLEKRAVSGRVEKPAATVPHTGFSRDARGSLEIFGTSVQRGTPPVFSSHAWHDALETAENLLLMNNSPCHTVSSFGDESEASSSEKSGSTLWKTKSRSQPSVVPKSLPRPRAFNRRAKATVSPVSITLEYGGSDHEFSLDNDSDDVELALPVSTSSVVSMPRKVPLTPHNTQPAVAVYEEPVDIEEQWQSMLNGTAWKAKREVDFAENKGDERWQGVLDGGVGGPVSEDYDGAESRRGRSVGGLSEVSDDVRSERALQWGYGVPLRTSTEFGDGASTVSWRASTVSSESRSSGGSNGSQTIPGVAKDVRDAITSFNLAFVVCDAFGTDPSYPVLYASGGFFKMTGYEADEVIGSNCGFLQGPGTDPKEVAKIRKALEAGKNYSGKILNYKKDGTSFWNVLSISPIRNNEGKVIKYIGMQAEASEKRKKEKVPKEEIPLVAEVITEIPKHVPISEASKPAEAARAFEGYIPELSLPPLKDSIESLPRISYRYSLSKSRQSNESADWHALARLRADIVSSARSLESTPEIKEDRREKDKSGPRTTRVARLFRKLNTKISERLRTPEVEYVDCENEDLAFSTVDESDIERRRRSSLRSRSSIDFRLATPSDFGKLDIPERSDRLSSSHCAIPSVTHAGRSQFVIIH</sequence>
<feature type="region of interest" description="Disordered" evidence="7">
    <location>
        <begin position="325"/>
        <end position="345"/>
    </location>
</feature>
<protein>
    <submittedName>
        <fullName evidence="10">Putative LOV domain-containing protein</fullName>
    </submittedName>
</protein>
<dbReference type="PANTHER" id="PTHR47429:SF8">
    <property type="entry name" value="PHOTOTROPIN-1-LIKE"/>
    <property type="match status" value="1"/>
</dbReference>
<dbReference type="PROSITE" id="PS50113">
    <property type="entry name" value="PAC"/>
    <property type="match status" value="1"/>
</dbReference>
<dbReference type="EMBL" id="KU699458">
    <property type="protein sequence ID" value="AML77409.1"/>
    <property type="molecule type" value="mRNA"/>
</dbReference>
<feature type="region of interest" description="Disordered" evidence="7">
    <location>
        <begin position="115"/>
        <end position="151"/>
    </location>
</feature>
<feature type="compositionally biased region" description="Basic and acidic residues" evidence="7">
    <location>
        <begin position="569"/>
        <end position="582"/>
    </location>
</feature>
<dbReference type="PANTHER" id="PTHR47429">
    <property type="entry name" value="PROTEIN TWIN LOV 1"/>
    <property type="match status" value="1"/>
</dbReference>
<feature type="region of interest" description="Disordered" evidence="7">
    <location>
        <begin position="254"/>
        <end position="290"/>
    </location>
</feature>
<feature type="region of interest" description="Disordered" evidence="7">
    <location>
        <begin position="19"/>
        <end position="43"/>
    </location>
</feature>